<organism evidence="1 2">
    <name type="scientific">Nitrosotalea devaniterrae</name>
    <dbReference type="NCBI Taxonomy" id="1078905"/>
    <lineage>
        <taxon>Archaea</taxon>
        <taxon>Nitrososphaerota</taxon>
        <taxon>Nitrososphaeria</taxon>
        <taxon>Nitrosotaleales</taxon>
        <taxon>Nitrosotaleaceae</taxon>
        <taxon>Nitrosotalea</taxon>
    </lineage>
</organism>
<dbReference type="InterPro" id="IPR052194">
    <property type="entry name" value="MESH1"/>
</dbReference>
<proteinExistence type="predicted"/>
<dbReference type="AlphaFoldDB" id="A0A128A4A1"/>
<dbReference type="EMBL" id="LN890280">
    <property type="protein sequence ID" value="CUR52147.1"/>
    <property type="molecule type" value="Genomic_DNA"/>
</dbReference>
<evidence type="ECO:0000313" key="1">
    <source>
        <dbReference type="EMBL" id="CUR52147.1"/>
    </source>
</evidence>
<dbReference type="PANTHER" id="PTHR46246">
    <property type="entry name" value="GUANOSINE-3',5'-BIS(DIPHOSPHATE) 3'-PYROPHOSPHOHYDROLASE MESH1"/>
    <property type="match status" value="1"/>
</dbReference>
<evidence type="ECO:0000313" key="2">
    <source>
        <dbReference type="Proteomes" id="UP000196239"/>
    </source>
</evidence>
<dbReference type="KEGG" id="ndv:NDEV_1382"/>
<dbReference type="SUPFAM" id="SSF109604">
    <property type="entry name" value="HD-domain/PDEase-like"/>
    <property type="match status" value="1"/>
</dbReference>
<gene>
    <name evidence="1" type="ORF">NDEV_1382</name>
</gene>
<dbReference type="Pfam" id="PF13328">
    <property type="entry name" value="HD_4"/>
    <property type="match status" value="1"/>
</dbReference>
<dbReference type="Proteomes" id="UP000196239">
    <property type="component" value="Chromosome 1"/>
</dbReference>
<name>A0A128A4A1_9ARCH</name>
<sequence>MISERVQSLSKVQSAENFAKERHINAVRIDPNISHHEHLSSVVARLKNLGVTDQDVLCAAWLHDTINDTETSFDELDKRFDSKVAVLVLSISRDRTLSRSVQEEQYVKQLRGAPIEAKLIKLCDISANLRDLKNSQWSKTRKTKEVKKKLYYLNVIKSDLVKNKDQVPGITSLINGINDTITSYGLRPVVFQ</sequence>
<dbReference type="PANTHER" id="PTHR46246:SF1">
    <property type="entry name" value="GUANOSINE-3',5'-BIS(DIPHOSPHATE) 3'-PYROPHOSPHOHYDROLASE MESH1"/>
    <property type="match status" value="1"/>
</dbReference>
<reference evidence="2" key="1">
    <citation type="submission" date="2015-10" db="EMBL/GenBank/DDBJ databases">
        <authorList>
            <person name="Lehtovirta-Morley L.E."/>
            <person name="Vieille C."/>
        </authorList>
    </citation>
    <scope>NUCLEOTIDE SEQUENCE [LARGE SCALE GENOMIC DNA]</scope>
</reference>
<keyword evidence="1" id="KW-0378">Hydrolase</keyword>
<dbReference type="GO" id="GO:0008893">
    <property type="term" value="F:guanosine-3',5'-bis(diphosphate) 3'-diphosphatase activity"/>
    <property type="evidence" value="ECO:0007669"/>
    <property type="project" value="TreeGrafter"/>
</dbReference>
<dbReference type="Gene3D" id="1.10.3210.10">
    <property type="entry name" value="Hypothetical protein af1432"/>
    <property type="match status" value="1"/>
</dbReference>
<keyword evidence="2" id="KW-1185">Reference proteome</keyword>
<protein>
    <submittedName>
        <fullName evidence="1">Metal dependent phosphohydrolase</fullName>
    </submittedName>
</protein>
<accession>A0A128A4A1</accession>